<evidence type="ECO:0000259" key="4">
    <source>
        <dbReference type="Pfam" id="PF13359"/>
    </source>
</evidence>
<dbReference type="Proteomes" id="UP000249910">
    <property type="component" value="Chromosome"/>
</dbReference>
<sequence length="62" mass="7262">MKDIFIDGDERPVQKPKNTKKQRNLYSGKKKSHTRKNIVACDHSRKILFLSPTKSGKRHDKK</sequence>
<feature type="compositionally biased region" description="Basic residues" evidence="3">
    <location>
        <begin position="17"/>
        <end position="36"/>
    </location>
</feature>
<feature type="compositionally biased region" description="Basic and acidic residues" evidence="3">
    <location>
        <begin position="1"/>
        <end position="13"/>
    </location>
</feature>
<organism evidence="5 6">
    <name type="scientific">Francisella halioticida</name>
    <dbReference type="NCBI Taxonomy" id="549298"/>
    <lineage>
        <taxon>Bacteria</taxon>
        <taxon>Pseudomonadati</taxon>
        <taxon>Pseudomonadota</taxon>
        <taxon>Gammaproteobacteria</taxon>
        <taxon>Thiotrichales</taxon>
        <taxon>Francisellaceae</taxon>
        <taxon>Francisella</taxon>
    </lineage>
</organism>
<dbReference type="Pfam" id="PF13359">
    <property type="entry name" value="DDE_Tnp_4"/>
    <property type="match status" value="1"/>
</dbReference>
<evidence type="ECO:0000256" key="3">
    <source>
        <dbReference type="SAM" id="MobiDB-lite"/>
    </source>
</evidence>
<keyword evidence="2" id="KW-0479">Metal-binding</keyword>
<proteinExistence type="predicted"/>
<evidence type="ECO:0000256" key="1">
    <source>
        <dbReference type="ARBA" id="ARBA00001968"/>
    </source>
</evidence>
<evidence type="ECO:0000313" key="5">
    <source>
        <dbReference type="EMBL" id="ASG69073.1"/>
    </source>
</evidence>
<keyword evidence="6" id="KW-1185">Reference proteome</keyword>
<name>A0ABM6M2B9_9GAMM</name>
<gene>
    <name evidence="5" type="ORF">CDV26_11415</name>
</gene>
<evidence type="ECO:0000313" key="6">
    <source>
        <dbReference type="Proteomes" id="UP000249910"/>
    </source>
</evidence>
<evidence type="ECO:0000256" key="2">
    <source>
        <dbReference type="ARBA" id="ARBA00022723"/>
    </source>
</evidence>
<dbReference type="EMBL" id="CP022132">
    <property type="protein sequence ID" value="ASG69073.1"/>
    <property type="molecule type" value="Genomic_DNA"/>
</dbReference>
<feature type="domain" description="DDE Tnp4" evidence="4">
    <location>
        <begin position="6"/>
        <end position="62"/>
    </location>
</feature>
<dbReference type="RefSeq" id="WP_088773511.1">
    <property type="nucleotide sequence ID" value="NZ_AP023082.1"/>
</dbReference>
<protein>
    <recommendedName>
        <fullName evidence="4">DDE Tnp4 domain-containing protein</fullName>
    </recommendedName>
</protein>
<reference evidence="5 6" key="1">
    <citation type="submission" date="2017-06" db="EMBL/GenBank/DDBJ databases">
        <title>Complete genome of Francisella halioticida.</title>
        <authorList>
            <person name="Sjodin A."/>
        </authorList>
    </citation>
    <scope>NUCLEOTIDE SEQUENCE [LARGE SCALE GENOMIC DNA]</scope>
    <source>
        <strain evidence="5 6">DSM 23729</strain>
    </source>
</reference>
<dbReference type="InterPro" id="IPR027806">
    <property type="entry name" value="HARBI1_dom"/>
</dbReference>
<comment type="cofactor">
    <cofactor evidence="1">
        <name>a divalent metal cation</name>
        <dbReference type="ChEBI" id="CHEBI:60240"/>
    </cofactor>
</comment>
<feature type="region of interest" description="Disordered" evidence="3">
    <location>
        <begin position="1"/>
        <end position="40"/>
    </location>
</feature>
<accession>A0ABM6M2B9</accession>